<dbReference type="InterPro" id="IPR000719">
    <property type="entry name" value="Prot_kinase_dom"/>
</dbReference>
<feature type="domain" description="Protein kinase" evidence="6">
    <location>
        <begin position="18"/>
        <end position="272"/>
    </location>
</feature>
<feature type="region of interest" description="Disordered" evidence="5">
    <location>
        <begin position="344"/>
        <end position="431"/>
    </location>
</feature>
<organism evidence="7 8">
    <name type="scientific">Actinomadura fulvescens</name>
    <dbReference type="NCBI Taxonomy" id="46160"/>
    <lineage>
        <taxon>Bacteria</taxon>
        <taxon>Bacillati</taxon>
        <taxon>Actinomycetota</taxon>
        <taxon>Actinomycetes</taxon>
        <taxon>Streptosporangiales</taxon>
        <taxon>Thermomonosporaceae</taxon>
        <taxon>Actinomadura</taxon>
    </lineage>
</organism>
<evidence type="ECO:0000259" key="6">
    <source>
        <dbReference type="PROSITE" id="PS50011"/>
    </source>
</evidence>
<keyword evidence="2" id="KW-0547">Nucleotide-binding</keyword>
<reference evidence="7 8" key="1">
    <citation type="journal article" date="2019" name="Int. J. Syst. Evol. Microbiol.">
        <title>The Global Catalogue of Microorganisms (GCM) 10K type strain sequencing project: providing services to taxonomists for standard genome sequencing and annotation.</title>
        <authorList>
            <consortium name="The Broad Institute Genomics Platform"/>
            <consortium name="The Broad Institute Genome Sequencing Center for Infectious Disease"/>
            <person name="Wu L."/>
            <person name="Ma J."/>
        </authorList>
    </citation>
    <scope>NUCLEOTIDE SEQUENCE [LARGE SCALE GENOMIC DNA]</scope>
    <source>
        <strain evidence="7 8">JCM 6833</strain>
    </source>
</reference>
<evidence type="ECO:0000313" key="8">
    <source>
        <dbReference type="Proteomes" id="UP001501509"/>
    </source>
</evidence>
<dbReference type="InterPro" id="IPR011009">
    <property type="entry name" value="Kinase-like_dom_sf"/>
</dbReference>
<feature type="region of interest" description="Disordered" evidence="5">
    <location>
        <begin position="280"/>
        <end position="319"/>
    </location>
</feature>
<dbReference type="PROSITE" id="PS00108">
    <property type="entry name" value="PROTEIN_KINASE_ST"/>
    <property type="match status" value="1"/>
</dbReference>
<dbReference type="PANTHER" id="PTHR43289">
    <property type="entry name" value="MITOGEN-ACTIVATED PROTEIN KINASE KINASE KINASE 20-RELATED"/>
    <property type="match status" value="1"/>
</dbReference>
<keyword evidence="8" id="KW-1185">Reference proteome</keyword>
<dbReference type="Gene3D" id="3.30.200.20">
    <property type="entry name" value="Phosphorylase Kinase, domain 1"/>
    <property type="match status" value="1"/>
</dbReference>
<dbReference type="InterPro" id="IPR008271">
    <property type="entry name" value="Ser/Thr_kinase_AS"/>
</dbReference>
<evidence type="ECO:0000256" key="1">
    <source>
        <dbReference type="ARBA" id="ARBA00022679"/>
    </source>
</evidence>
<accession>A0ABN3PR37</accession>
<sequence length="497" mass="51924">MPQVQPLLPHDPRVLGSYELVARLGSGGQGTVFLGTGPDGRQVAVKLLRVQFDEDGSARTRFIREAEVAKQVARFCTAQILDADTVGDSPYLVSEYVAGPALSTQVERSGPLEGGALDRLAVSTASALAAIHRAGIVHRDLKPHNVLLGPDGPRVIDFGLSRMLDAASVVSSKAVGTPAYMAPEQITGGEVGAAADVFAWGATMTFAATGRPPFGADTIPAVIYRVLHHEPDLGALDGHLRGLVAAAMSKDPAARPTAAQLMLRMVGHDEAFQPDDALATRADGRPLPAAGPPPGMDDPERTADPQRTSPTAPRASRKRLVGAAVTVGAAALVGGGAFMFAASPEQDGDDQTPAVAQSGVAVSPTASAEVRVRTRAKGKAGNESRGRVSTKPSDGPQQPSRKPTTRPRPSGRPSTSPTPKLVRLGSPDPDRYCKAGDADKSATFRSGQWYCVHDTGLGVDTVITMTQVCRSQWSPYAEAKLTGDAGTPGDWECYVIK</sequence>
<dbReference type="EMBL" id="BAAATD010000003">
    <property type="protein sequence ID" value="GAA2591962.1"/>
    <property type="molecule type" value="Genomic_DNA"/>
</dbReference>
<name>A0ABN3PR37_9ACTN</name>
<dbReference type="Gene3D" id="1.10.510.10">
    <property type="entry name" value="Transferase(Phosphotransferase) domain 1"/>
    <property type="match status" value="1"/>
</dbReference>
<dbReference type="SMART" id="SM00220">
    <property type="entry name" value="S_TKc"/>
    <property type="match status" value="1"/>
</dbReference>
<dbReference type="RefSeq" id="WP_344540778.1">
    <property type="nucleotide sequence ID" value="NZ_BAAATD010000003.1"/>
</dbReference>
<evidence type="ECO:0000256" key="5">
    <source>
        <dbReference type="SAM" id="MobiDB-lite"/>
    </source>
</evidence>
<evidence type="ECO:0000256" key="3">
    <source>
        <dbReference type="ARBA" id="ARBA00022777"/>
    </source>
</evidence>
<evidence type="ECO:0000313" key="7">
    <source>
        <dbReference type="EMBL" id="GAA2591962.1"/>
    </source>
</evidence>
<dbReference type="SUPFAM" id="SSF56112">
    <property type="entry name" value="Protein kinase-like (PK-like)"/>
    <property type="match status" value="1"/>
</dbReference>
<evidence type="ECO:0000256" key="4">
    <source>
        <dbReference type="ARBA" id="ARBA00022840"/>
    </source>
</evidence>
<keyword evidence="1" id="KW-0808">Transferase</keyword>
<keyword evidence="3" id="KW-0418">Kinase</keyword>
<protein>
    <recommendedName>
        <fullName evidence="6">Protein kinase domain-containing protein</fullName>
    </recommendedName>
</protein>
<dbReference type="Proteomes" id="UP001501509">
    <property type="component" value="Unassembled WGS sequence"/>
</dbReference>
<dbReference type="CDD" id="cd14014">
    <property type="entry name" value="STKc_PknB_like"/>
    <property type="match status" value="1"/>
</dbReference>
<dbReference type="PROSITE" id="PS50011">
    <property type="entry name" value="PROTEIN_KINASE_DOM"/>
    <property type="match status" value="1"/>
</dbReference>
<keyword evidence="4" id="KW-0067">ATP-binding</keyword>
<proteinExistence type="predicted"/>
<gene>
    <name evidence="7" type="ORF">GCM10010411_26180</name>
</gene>
<comment type="caution">
    <text evidence="7">The sequence shown here is derived from an EMBL/GenBank/DDBJ whole genome shotgun (WGS) entry which is preliminary data.</text>
</comment>
<dbReference type="PANTHER" id="PTHR43289:SF34">
    <property type="entry name" value="SERINE_THREONINE-PROTEIN KINASE YBDM-RELATED"/>
    <property type="match status" value="1"/>
</dbReference>
<evidence type="ECO:0000256" key="2">
    <source>
        <dbReference type="ARBA" id="ARBA00022741"/>
    </source>
</evidence>
<feature type="compositionally biased region" description="Low complexity" evidence="5">
    <location>
        <begin position="396"/>
        <end position="420"/>
    </location>
</feature>
<dbReference type="Pfam" id="PF00069">
    <property type="entry name" value="Pkinase"/>
    <property type="match status" value="1"/>
</dbReference>